<evidence type="ECO:0000256" key="7">
    <source>
        <dbReference type="SAM" id="MobiDB-lite"/>
    </source>
</evidence>
<keyword evidence="1 6" id="KW-0694">RNA-binding</keyword>
<proteinExistence type="inferred from homology"/>
<dbReference type="STRING" id="391180.A0A2Y9KYG5"/>
<feature type="compositionally biased region" description="Basic and acidic residues" evidence="7">
    <location>
        <begin position="329"/>
        <end position="367"/>
    </location>
</feature>
<comment type="function">
    <text evidence="2">Involved in pre-mRNA splicing as component of the activated spliceosome. As a component of the minor spliceosome, involved in the splicing of U12-type introns in pre-mRNAs.</text>
</comment>
<evidence type="ECO:0000256" key="5">
    <source>
        <dbReference type="ARBA" id="ARBA00074390"/>
    </source>
</evidence>
<dbReference type="CDD" id="cd12411">
    <property type="entry name" value="RRM_ist3_like"/>
    <property type="match status" value="1"/>
</dbReference>
<dbReference type="FunFam" id="3.30.70.330:FF:000218">
    <property type="entry name" value="RNA-binding motif protein, X-linked 2"/>
    <property type="match status" value="1"/>
</dbReference>
<dbReference type="GO" id="GO:0071013">
    <property type="term" value="C:catalytic step 2 spliceosome"/>
    <property type="evidence" value="ECO:0007669"/>
    <property type="project" value="TreeGrafter"/>
</dbReference>
<feature type="compositionally biased region" description="Basic residues" evidence="7">
    <location>
        <begin position="245"/>
        <end position="261"/>
    </location>
</feature>
<dbReference type="Pfam" id="PF00076">
    <property type="entry name" value="RRM_1"/>
    <property type="match status" value="1"/>
</dbReference>
<evidence type="ECO:0000256" key="6">
    <source>
        <dbReference type="PROSITE-ProRule" id="PRU00176"/>
    </source>
</evidence>
<evidence type="ECO:0000259" key="8">
    <source>
        <dbReference type="PROSITE" id="PS50102"/>
    </source>
</evidence>
<feature type="region of interest" description="Disordered" evidence="7">
    <location>
        <begin position="207"/>
        <end position="417"/>
    </location>
</feature>
<feature type="compositionally biased region" description="Basic and acidic residues" evidence="7">
    <location>
        <begin position="292"/>
        <end position="311"/>
    </location>
</feature>
<dbReference type="InterPro" id="IPR051847">
    <property type="entry name" value="RNA_proc/Spliceosome_comp"/>
</dbReference>
<dbReference type="AlphaFoldDB" id="A0A2Y9KYG5"/>
<dbReference type="KEGG" id="elk:111157244"/>
<dbReference type="InterPro" id="IPR012677">
    <property type="entry name" value="Nucleotide-bd_a/b_plait_sf"/>
</dbReference>
<sequence length="417" mass="47767">MHGLIPDIDDDTYTMDSKLQYGLNHTLYATISSLGDFLVIFGEPRPGAAKLFRRDVSSAESNGSVTLGPRRRGADSPGSQCLGAERELEKMNPLTKVKLINELNEREVQLGVADKVSWHSEYKDSAWIFLGGLPYELTEGDIICVFSQYGEIVNINLVRDKKTGKSKGFCFLCYEDQRSTILAVDNFNGIKIKGRTIRVDHVSNYRAPKDSEETDDVTKELQEKGCGARTPSVSSAEGSEDDKPTKKHKKDKKEKKRRKKDKEKTDREVQAEQPPSSSPPRNKMVKEEDDPDSKKHSSKNSEKGQKSELRELRKHQHSSPEVRATCRGGAEDRERELKKEKVKHEHKFSIRKEEREEKNRDRDRVRSSDTYSSWPSGRSEGCSQRSRSRSRERSNRHKRARHSRDRESSNLSDRRHH</sequence>
<dbReference type="PANTHER" id="PTHR45880">
    <property type="entry name" value="RNA-BINDING MOTIF PROTEIN, X-LINKED 2"/>
    <property type="match status" value="1"/>
</dbReference>
<name>A0A2Y9KYG5_ENHLU</name>
<dbReference type="InterPro" id="IPR000504">
    <property type="entry name" value="RRM_dom"/>
</dbReference>
<feature type="region of interest" description="Disordered" evidence="7">
    <location>
        <begin position="60"/>
        <end position="80"/>
    </location>
</feature>
<accession>A0A2Y9KYG5</accession>
<feature type="domain" description="RRM" evidence="8">
    <location>
        <begin position="126"/>
        <end position="204"/>
    </location>
</feature>
<dbReference type="PANTHER" id="PTHR45880:SF1">
    <property type="entry name" value="RNA-BINDING MOTIF PROTEIN, X-LINKED 2"/>
    <property type="match status" value="1"/>
</dbReference>
<dbReference type="InterPro" id="IPR045844">
    <property type="entry name" value="RRM_Ist3-like"/>
</dbReference>
<dbReference type="PROSITE" id="PS50102">
    <property type="entry name" value="RRM"/>
    <property type="match status" value="1"/>
</dbReference>
<protein>
    <recommendedName>
        <fullName evidence="5">RNA-binding motif protein, X-linked 2</fullName>
    </recommendedName>
</protein>
<feature type="compositionally biased region" description="Low complexity" evidence="7">
    <location>
        <begin position="376"/>
        <end position="385"/>
    </location>
</feature>
<dbReference type="GO" id="GO:0005686">
    <property type="term" value="C:U2 snRNP"/>
    <property type="evidence" value="ECO:0007669"/>
    <property type="project" value="TreeGrafter"/>
</dbReference>
<dbReference type="GO" id="GO:0071011">
    <property type="term" value="C:precatalytic spliceosome"/>
    <property type="evidence" value="ECO:0007669"/>
    <property type="project" value="TreeGrafter"/>
</dbReference>
<dbReference type="CTD" id="51634"/>
<dbReference type="SMART" id="SM00360">
    <property type="entry name" value="RRM"/>
    <property type="match status" value="1"/>
</dbReference>
<dbReference type="Proteomes" id="UP000248482">
    <property type="component" value="Unplaced"/>
</dbReference>
<organism evidence="9 10">
    <name type="scientific">Enhydra lutris kenyoni</name>
    <name type="common">northern sea otter</name>
    <dbReference type="NCBI Taxonomy" id="391180"/>
    <lineage>
        <taxon>Eukaryota</taxon>
        <taxon>Metazoa</taxon>
        <taxon>Chordata</taxon>
        <taxon>Craniata</taxon>
        <taxon>Vertebrata</taxon>
        <taxon>Euteleostomi</taxon>
        <taxon>Mammalia</taxon>
        <taxon>Eutheria</taxon>
        <taxon>Laurasiatheria</taxon>
        <taxon>Carnivora</taxon>
        <taxon>Caniformia</taxon>
        <taxon>Musteloidea</taxon>
        <taxon>Mustelidae</taxon>
        <taxon>Lutrinae</taxon>
        <taxon>Enhydra</taxon>
    </lineage>
</organism>
<evidence type="ECO:0000256" key="2">
    <source>
        <dbReference type="ARBA" id="ARBA00053249"/>
    </source>
</evidence>
<dbReference type="GO" id="GO:0005654">
    <property type="term" value="C:nucleoplasm"/>
    <property type="evidence" value="ECO:0007669"/>
    <property type="project" value="UniProtKB-ARBA"/>
</dbReference>
<evidence type="ECO:0000256" key="4">
    <source>
        <dbReference type="ARBA" id="ARBA00064744"/>
    </source>
</evidence>
<dbReference type="GO" id="GO:0000398">
    <property type="term" value="P:mRNA splicing, via spliceosome"/>
    <property type="evidence" value="ECO:0007669"/>
    <property type="project" value="InterPro"/>
</dbReference>
<reference evidence="10" key="1">
    <citation type="submission" date="2025-08" db="UniProtKB">
        <authorList>
            <consortium name="RefSeq"/>
        </authorList>
    </citation>
    <scope>IDENTIFICATION</scope>
    <source>
        <tissue evidence="10">Blood</tissue>
    </source>
</reference>
<dbReference type="OrthoDB" id="2573941at2759"/>
<dbReference type="Gene3D" id="3.30.70.330">
    <property type="match status" value="1"/>
</dbReference>
<dbReference type="RefSeq" id="XP_022374225.1">
    <property type="nucleotide sequence ID" value="XM_022518517.1"/>
</dbReference>
<comment type="subunit">
    <text evidence="4">Part of the activated spliceosome B/catalytic step 1 spliceosome, one of the forms of the spliceosome which has a well-formed active site but still cannot catalyze the branching reaction and is composed of at least 52 proteins, the U2, U5 and U6 snRNAs and the pre-mRNA. Component of the minor spliceosome, which splices U12-type introns.</text>
</comment>
<dbReference type="GO" id="GO:0003723">
    <property type="term" value="F:RNA binding"/>
    <property type="evidence" value="ECO:0007669"/>
    <property type="project" value="UniProtKB-UniRule"/>
</dbReference>
<dbReference type="GeneID" id="111157244"/>
<feature type="compositionally biased region" description="Basic and acidic residues" evidence="7">
    <location>
        <begin position="207"/>
        <end position="223"/>
    </location>
</feature>
<keyword evidence="9" id="KW-1185">Reference proteome</keyword>
<evidence type="ECO:0000313" key="10">
    <source>
        <dbReference type="RefSeq" id="XP_022374225.1"/>
    </source>
</evidence>
<evidence type="ECO:0000256" key="3">
    <source>
        <dbReference type="ARBA" id="ARBA00061455"/>
    </source>
</evidence>
<evidence type="ECO:0000256" key="1">
    <source>
        <dbReference type="ARBA" id="ARBA00022884"/>
    </source>
</evidence>
<dbReference type="SUPFAM" id="SSF54928">
    <property type="entry name" value="RNA-binding domain, RBD"/>
    <property type="match status" value="1"/>
</dbReference>
<gene>
    <name evidence="10" type="primary">LOC111157244</name>
</gene>
<dbReference type="InterPro" id="IPR035979">
    <property type="entry name" value="RBD_domain_sf"/>
</dbReference>
<comment type="similarity">
    <text evidence="3">Belongs to the IST3 family.</text>
</comment>
<evidence type="ECO:0000313" key="9">
    <source>
        <dbReference type="Proteomes" id="UP000248482"/>
    </source>
</evidence>
<feature type="compositionally biased region" description="Basic residues" evidence="7">
    <location>
        <begin position="386"/>
        <end position="403"/>
    </location>
</feature>